<evidence type="ECO:0000313" key="3">
    <source>
        <dbReference type="Proteomes" id="UP001290455"/>
    </source>
</evidence>
<geneLocation type="plasmid" evidence="2">
    <name>unnamed</name>
</geneLocation>
<evidence type="ECO:0000313" key="2">
    <source>
        <dbReference type="EMBL" id="MDZ5471040.1"/>
    </source>
</evidence>
<gene>
    <name evidence="2" type="ORF">SM124_04670</name>
</gene>
<organism evidence="2 3">
    <name type="scientific">Robertmurraya mangrovi</name>
    <dbReference type="NCBI Taxonomy" id="3098077"/>
    <lineage>
        <taxon>Bacteria</taxon>
        <taxon>Bacillati</taxon>
        <taxon>Bacillota</taxon>
        <taxon>Bacilli</taxon>
        <taxon>Bacillales</taxon>
        <taxon>Bacillaceae</taxon>
        <taxon>Robertmurraya</taxon>
    </lineage>
</organism>
<proteinExistence type="predicted"/>
<comment type="caution">
    <text evidence="2">The sequence shown here is derived from an EMBL/GenBank/DDBJ whole genome shotgun (WGS) entry which is preliminary data.</text>
</comment>
<protein>
    <submittedName>
        <fullName evidence="2">Uncharacterized protein</fullName>
    </submittedName>
</protein>
<feature type="compositionally biased region" description="Basic and acidic residues" evidence="1">
    <location>
        <begin position="1"/>
        <end position="37"/>
    </location>
</feature>
<dbReference type="RefSeq" id="WP_322445118.1">
    <property type="nucleotide sequence ID" value="NZ_JAXOFX010000002.1"/>
</dbReference>
<dbReference type="EMBL" id="JAXOFX010000002">
    <property type="protein sequence ID" value="MDZ5471040.1"/>
    <property type="molecule type" value="Genomic_DNA"/>
</dbReference>
<evidence type="ECO:0000256" key="1">
    <source>
        <dbReference type="SAM" id="MobiDB-lite"/>
    </source>
</evidence>
<name>A0ABU5IV87_9BACI</name>
<reference evidence="2 3" key="1">
    <citation type="submission" date="2023-11" db="EMBL/GenBank/DDBJ databases">
        <title>Bacillus jintuensis, isolated from a mudflat on the Beibu Gulf coast.</title>
        <authorList>
            <person name="Li M."/>
        </authorList>
    </citation>
    <scope>NUCLEOTIDE SEQUENCE [LARGE SCALE GENOMIC DNA]</scope>
    <source>
        <strain evidence="2 3">31A1R</strain>
        <plasmid evidence="2">unnamed</plasmid>
    </source>
</reference>
<accession>A0ABU5IV87</accession>
<keyword evidence="3" id="KW-1185">Reference proteome</keyword>
<dbReference type="Proteomes" id="UP001290455">
    <property type="component" value="Unassembled WGS sequence"/>
</dbReference>
<feature type="region of interest" description="Disordered" evidence="1">
    <location>
        <begin position="1"/>
        <end position="51"/>
    </location>
</feature>
<keyword evidence="2" id="KW-0614">Plasmid</keyword>
<sequence>MVNENKDEFFKHQREAKYLAGARDNREKAQADPKYNNRNESTLSPGVTGRE</sequence>